<name>A0A2V2MS86_9EURY</name>
<dbReference type="Gene3D" id="2.120.10.30">
    <property type="entry name" value="TolB, C-terminal domain"/>
    <property type="match status" value="1"/>
</dbReference>
<dbReference type="CDD" id="cd00146">
    <property type="entry name" value="PKD"/>
    <property type="match status" value="1"/>
</dbReference>
<dbReference type="InterPro" id="IPR011042">
    <property type="entry name" value="6-blade_b-propeller_TolB-like"/>
</dbReference>
<feature type="domain" description="PKD" evidence="1">
    <location>
        <begin position="791"/>
        <end position="853"/>
    </location>
</feature>
<organism evidence="2 3">
    <name type="scientific">Methanospirillum stamsii</name>
    <dbReference type="NCBI Taxonomy" id="1277351"/>
    <lineage>
        <taxon>Archaea</taxon>
        <taxon>Methanobacteriati</taxon>
        <taxon>Methanobacteriota</taxon>
        <taxon>Stenosarchaea group</taxon>
        <taxon>Methanomicrobia</taxon>
        <taxon>Methanomicrobiales</taxon>
        <taxon>Methanospirillaceae</taxon>
        <taxon>Methanospirillum</taxon>
    </lineage>
</organism>
<dbReference type="Pfam" id="PF18911">
    <property type="entry name" value="PKD_4"/>
    <property type="match status" value="1"/>
</dbReference>
<dbReference type="InterPro" id="IPR022409">
    <property type="entry name" value="PKD/Chitinase_dom"/>
</dbReference>
<dbReference type="Gene3D" id="2.60.40.10">
    <property type="entry name" value="Immunoglobulins"/>
    <property type="match status" value="1"/>
</dbReference>
<evidence type="ECO:0000313" key="3">
    <source>
        <dbReference type="Proteomes" id="UP000245934"/>
    </source>
</evidence>
<reference evidence="2 3" key="1">
    <citation type="submission" date="2018-05" db="EMBL/GenBank/DDBJ databases">
        <title>Draft genome of Methanospirillum stamsii Pt1.</title>
        <authorList>
            <person name="Dueholm M.S."/>
            <person name="Nielsen P.H."/>
            <person name="Bakmann L.F."/>
            <person name="Otzen D.E."/>
        </authorList>
    </citation>
    <scope>NUCLEOTIDE SEQUENCE [LARGE SCALE GENOMIC DNA]</scope>
    <source>
        <strain evidence="2 3">Pt1</strain>
    </source>
</reference>
<dbReference type="PROSITE" id="PS50093">
    <property type="entry name" value="PKD"/>
    <property type="match status" value="1"/>
</dbReference>
<dbReference type="OrthoDB" id="146042at2157"/>
<dbReference type="FunFam" id="2.60.40.10:FF:000270">
    <property type="entry name" value="Cell surface protein"/>
    <property type="match status" value="1"/>
</dbReference>
<accession>A0A2V2MS86</accession>
<dbReference type="SMART" id="SM00089">
    <property type="entry name" value="PKD"/>
    <property type="match status" value="1"/>
</dbReference>
<proteinExistence type="predicted"/>
<evidence type="ECO:0000259" key="1">
    <source>
        <dbReference type="PROSITE" id="PS50093"/>
    </source>
</evidence>
<comment type="caution">
    <text evidence="2">The sequence shown here is derived from an EMBL/GenBank/DDBJ whole genome shotgun (WGS) entry which is preliminary data.</text>
</comment>
<dbReference type="NCBIfam" id="TIGR04275">
    <property type="entry name" value="beta_prop_Msarc"/>
    <property type="match status" value="5"/>
</dbReference>
<dbReference type="EMBL" id="QGMZ01000038">
    <property type="protein sequence ID" value="PWR71094.1"/>
    <property type="molecule type" value="Genomic_DNA"/>
</dbReference>
<dbReference type="GeneID" id="97608942"/>
<keyword evidence="3" id="KW-1185">Reference proteome</keyword>
<dbReference type="InterPro" id="IPR027618">
    <property type="entry name" value="Beta_prop_Msarc"/>
</dbReference>
<dbReference type="InterPro" id="IPR000601">
    <property type="entry name" value="PKD_dom"/>
</dbReference>
<evidence type="ECO:0000313" key="2">
    <source>
        <dbReference type="EMBL" id="PWR71094.1"/>
    </source>
</evidence>
<dbReference type="InterPro" id="IPR035986">
    <property type="entry name" value="PKD_dom_sf"/>
</dbReference>
<dbReference type="PANTHER" id="PTHR36842:SF1">
    <property type="entry name" value="PROTEIN TOLB"/>
    <property type="match status" value="1"/>
</dbReference>
<protein>
    <recommendedName>
        <fullName evidence="1">PKD domain-containing protein</fullName>
    </recommendedName>
</protein>
<dbReference type="SUPFAM" id="SSF49299">
    <property type="entry name" value="PKD domain"/>
    <property type="match status" value="1"/>
</dbReference>
<dbReference type="SUPFAM" id="SSF69304">
    <property type="entry name" value="Tricorn protease N-terminal domain"/>
    <property type="match status" value="1"/>
</dbReference>
<gene>
    <name evidence="2" type="ORF">DLD82_14450</name>
</gene>
<sequence>MGGVMMKIWKYVPIILLILLCGAVTAEEIVFTPSGVSEEEIQAGDITFTTPQSTGSGIEILAVSQNPDEYTVSNVVTVDTSIFDFSSESCGGSEKQITFGNLNHVNPRVCDGRVVFEEWSAGVSAVGLYDIESASLYPVYPGKLQQSNPDISGRIVVYEQAGPTSNPITNIAGYDLQTDTAATISSSTSNQNQPVISGRYIAWVDWRKGNADIYMADLNSGTSDYVTKDLAEQKNPDISGNYIIWEDWRNGNADIYLYDIVAEKEYQLTNDPNNQRNPRISGKIIVWEDDRNGISDVFAMTLDTFQEYQITDAKFKAVNPDVSGPLVVWEEYRYGNADIFLIDLITGKIYQITTNQGDQKNPSIYGNYLVWQDYRTGTANIFLYTFSSQSSAGKYQLYGSALLGGSAAPVGTKITALIDGIVRGTYTVQQSGQYGSSYGPYLEIPISSADAGKTISFKLNEYQADQVVTVGTGGVAKLDLSAPYSTPIQTYTLSGNVLVNNLQAPVGTIISASIDSQVRGQVTVTSTGSYSNLNIPVNQNDVGKTIIFTINSGGSYLQAAQTITVGQQIGGWFDLTFGTNPVQTTYIFSGTALLDGQYASAGTVISALVDNQVRGQVTITSAGQYSNLNVPVYQSDNGKYLSFTAQWNGATYTAGQQVTLSTKQGDIIIASADVSTESAAIQKKLDLTFTVSAQTKYSFWGRASQDGSPLPAGTTIYALIDNQIRGQISTLSSGSYGSDYGPYLDVPVTNADIGKTIKFQTASGAEGDQSQLVVSGMKVQKNINFNSKSSGSADFSAIPTQGNTPLTVKFTDKSSGNPKSWYWDFGDGTTSTERSPTHVYTKNGVYSVGLMTTLWNGQTKTSVKQNMITAGIVSPPEAQVSLNQGWNFISVPKMLVDGQNTAKSLFGHVDVGGHSIFTYNPRSKTWNTVSAGTVINPLDAVWIYSTKKDAVYLYFAQDALQIPPTRKLVKGWNTFGVTSLNTVPANNALLSVKDQWIYIIGFDSSIQRYQGTIMNVPESNTNSLYPGYGYWIYMNEDGDLAAIGI</sequence>
<dbReference type="Proteomes" id="UP000245934">
    <property type="component" value="Unassembled WGS sequence"/>
</dbReference>
<dbReference type="PANTHER" id="PTHR36842">
    <property type="entry name" value="PROTEIN TOLB HOMOLOG"/>
    <property type="match status" value="1"/>
</dbReference>
<dbReference type="InterPro" id="IPR013783">
    <property type="entry name" value="Ig-like_fold"/>
</dbReference>
<dbReference type="AlphaFoldDB" id="A0A2V2MS86"/>
<dbReference type="RefSeq" id="WP_109941831.1">
    <property type="nucleotide sequence ID" value="NZ_CP176366.1"/>
</dbReference>